<keyword evidence="1" id="KW-0472">Membrane</keyword>
<evidence type="ECO:0000256" key="1">
    <source>
        <dbReference type="SAM" id="Phobius"/>
    </source>
</evidence>
<dbReference type="RefSeq" id="WP_057904957.1">
    <property type="nucleotide sequence ID" value="NZ_AZDA01000091.1"/>
</dbReference>
<feature type="transmembrane region" description="Helical" evidence="1">
    <location>
        <begin position="62"/>
        <end position="84"/>
    </location>
</feature>
<feature type="transmembrane region" description="Helical" evidence="1">
    <location>
        <begin position="90"/>
        <end position="107"/>
    </location>
</feature>
<reference evidence="2 3" key="1">
    <citation type="journal article" date="2015" name="Genome Announc.">
        <title>Expanding the biotechnology potential of lactobacilli through comparative genomics of 213 strains and associated genera.</title>
        <authorList>
            <person name="Sun Z."/>
            <person name="Harris H.M."/>
            <person name="McCann A."/>
            <person name="Guo C."/>
            <person name="Argimon S."/>
            <person name="Zhang W."/>
            <person name="Yang X."/>
            <person name="Jeffery I.B."/>
            <person name="Cooney J.C."/>
            <person name="Kagawa T.F."/>
            <person name="Liu W."/>
            <person name="Song Y."/>
            <person name="Salvetti E."/>
            <person name="Wrobel A."/>
            <person name="Rasinkangas P."/>
            <person name="Parkhill J."/>
            <person name="Rea M.C."/>
            <person name="O'Sullivan O."/>
            <person name="Ritari J."/>
            <person name="Douillard F.P."/>
            <person name="Paul Ross R."/>
            <person name="Yang R."/>
            <person name="Briner A.E."/>
            <person name="Felis G.E."/>
            <person name="de Vos W.M."/>
            <person name="Barrangou R."/>
            <person name="Klaenhammer T.R."/>
            <person name="Caufield P.W."/>
            <person name="Cui Y."/>
            <person name="Zhang H."/>
            <person name="O'Toole P.W."/>
        </authorList>
    </citation>
    <scope>NUCLEOTIDE SEQUENCE [LARGE SCALE GENOMIC DNA]</scope>
    <source>
        <strain evidence="2 3">DSM 20003</strain>
    </source>
</reference>
<feature type="transmembrane region" description="Helical" evidence="1">
    <location>
        <begin position="35"/>
        <end position="55"/>
    </location>
</feature>
<evidence type="ECO:0000313" key="2">
    <source>
        <dbReference type="EMBL" id="KRK34516.1"/>
    </source>
</evidence>
<keyword evidence="3" id="KW-1185">Reference proteome</keyword>
<dbReference type="Pfam" id="PF11457">
    <property type="entry name" value="DUF3021"/>
    <property type="match status" value="1"/>
</dbReference>
<feature type="transmembrane region" description="Helical" evidence="1">
    <location>
        <begin position="12"/>
        <end position="29"/>
    </location>
</feature>
<proteinExistence type="predicted"/>
<accession>A0A0R1GRZ5</accession>
<comment type="caution">
    <text evidence="2">The sequence shown here is derived from an EMBL/GenBank/DDBJ whole genome shotgun (WGS) entry which is preliminary data.</text>
</comment>
<sequence length="129" mass="14883">MMQKLLRYTIRGIGYGSFAYLLTLLLFHIQIRPTVASTLSVWLISAGIGWLSFLFESDRLPFWLIILLHCLGTLGLITLMMLYNGWSCDLRYLGIFAVIYAIVWVVVRLNQHLKVTEINQALAHRRAQQ</sequence>
<gene>
    <name evidence="2" type="ORF">FC07_GL000527</name>
</gene>
<evidence type="ECO:0000313" key="3">
    <source>
        <dbReference type="Proteomes" id="UP000051461"/>
    </source>
</evidence>
<evidence type="ECO:0008006" key="4">
    <source>
        <dbReference type="Google" id="ProtNLM"/>
    </source>
</evidence>
<keyword evidence="1" id="KW-1133">Transmembrane helix</keyword>
<organism evidence="2 3">
    <name type="scientific">Loigolactobacillus bifermentans DSM 20003</name>
    <dbReference type="NCBI Taxonomy" id="1423726"/>
    <lineage>
        <taxon>Bacteria</taxon>
        <taxon>Bacillati</taxon>
        <taxon>Bacillota</taxon>
        <taxon>Bacilli</taxon>
        <taxon>Lactobacillales</taxon>
        <taxon>Lactobacillaceae</taxon>
        <taxon>Loigolactobacillus</taxon>
    </lineage>
</organism>
<dbReference type="InterPro" id="IPR021560">
    <property type="entry name" value="DUF3021"/>
</dbReference>
<dbReference type="OrthoDB" id="2294032at2"/>
<dbReference type="AlphaFoldDB" id="A0A0R1GRZ5"/>
<dbReference type="PATRIC" id="fig|1423726.3.peg.543"/>
<dbReference type="EMBL" id="AZDA01000091">
    <property type="protein sequence ID" value="KRK34516.1"/>
    <property type="molecule type" value="Genomic_DNA"/>
</dbReference>
<dbReference type="Proteomes" id="UP000051461">
    <property type="component" value="Unassembled WGS sequence"/>
</dbReference>
<name>A0A0R1GRZ5_9LACO</name>
<keyword evidence="1" id="KW-0812">Transmembrane</keyword>
<dbReference type="STRING" id="1423726.FC07_GL000527"/>
<protein>
    <recommendedName>
        <fullName evidence="4">DUF3021 domain-containing protein</fullName>
    </recommendedName>
</protein>